<name>A0ABN7B5Y8_9HEMI</name>
<gene>
    <name evidence="2" type="ORF">NTJ_12495</name>
</gene>
<dbReference type="Proteomes" id="UP001307889">
    <property type="component" value="Chromosome 10"/>
</dbReference>
<sequence length="66" mass="7191">MHRILGAEAEKSRKAGNNTADIQKGREMGIIRFPTTDLPQAVTLLQPGRTSCGALEQFGSLRVHDT</sequence>
<dbReference type="EMBL" id="AP028918">
    <property type="protein sequence ID" value="BES99678.1"/>
    <property type="molecule type" value="Genomic_DNA"/>
</dbReference>
<reference evidence="2 3" key="1">
    <citation type="submission" date="2023-09" db="EMBL/GenBank/DDBJ databases">
        <title>Nesidiocoris tenuis whole genome shotgun sequence.</title>
        <authorList>
            <person name="Shibata T."/>
            <person name="Shimoda M."/>
            <person name="Kobayashi T."/>
            <person name="Uehara T."/>
        </authorList>
    </citation>
    <scope>NUCLEOTIDE SEQUENCE [LARGE SCALE GENOMIC DNA]</scope>
    <source>
        <strain evidence="2 3">Japan</strain>
    </source>
</reference>
<evidence type="ECO:0000256" key="1">
    <source>
        <dbReference type="SAM" id="MobiDB-lite"/>
    </source>
</evidence>
<keyword evidence="3" id="KW-1185">Reference proteome</keyword>
<accession>A0ABN7B5Y8</accession>
<evidence type="ECO:0000313" key="3">
    <source>
        <dbReference type="Proteomes" id="UP001307889"/>
    </source>
</evidence>
<organism evidence="2 3">
    <name type="scientific">Nesidiocoris tenuis</name>
    <dbReference type="NCBI Taxonomy" id="355587"/>
    <lineage>
        <taxon>Eukaryota</taxon>
        <taxon>Metazoa</taxon>
        <taxon>Ecdysozoa</taxon>
        <taxon>Arthropoda</taxon>
        <taxon>Hexapoda</taxon>
        <taxon>Insecta</taxon>
        <taxon>Pterygota</taxon>
        <taxon>Neoptera</taxon>
        <taxon>Paraneoptera</taxon>
        <taxon>Hemiptera</taxon>
        <taxon>Heteroptera</taxon>
        <taxon>Panheteroptera</taxon>
        <taxon>Cimicomorpha</taxon>
        <taxon>Miridae</taxon>
        <taxon>Dicyphina</taxon>
        <taxon>Nesidiocoris</taxon>
    </lineage>
</organism>
<protein>
    <submittedName>
        <fullName evidence="2">Uncharacterized protein</fullName>
    </submittedName>
</protein>
<feature type="region of interest" description="Disordered" evidence="1">
    <location>
        <begin position="1"/>
        <end position="22"/>
    </location>
</feature>
<evidence type="ECO:0000313" key="2">
    <source>
        <dbReference type="EMBL" id="BES99678.1"/>
    </source>
</evidence>
<proteinExistence type="predicted"/>